<dbReference type="PANTHER" id="PTHR34822:SF1">
    <property type="entry name" value="GRPB FAMILY PROTEIN"/>
    <property type="match status" value="1"/>
</dbReference>
<dbReference type="Gene3D" id="3.30.460.10">
    <property type="entry name" value="Beta Polymerase, domain 2"/>
    <property type="match status" value="1"/>
</dbReference>
<dbReference type="SUPFAM" id="SSF81301">
    <property type="entry name" value="Nucleotidyltransferase"/>
    <property type="match status" value="1"/>
</dbReference>
<sequence>MCKGNVYKVIKLVPYNAKWNEKYLKEKELLLNVLNKEVINIYHIGNTAIPNIYSKPIIDILIEVKDIKNIDNYIKPLEYLGYILKDEFNVQNKRFFIKGLRVRSHHIHIFETGDSEIERHINFRDYMITHPDEAKKYEALKKTLAIKFKYDIESYCSIRDSYIDEITEKATLWAQITNNRSL</sequence>
<dbReference type="InterPro" id="IPR007344">
    <property type="entry name" value="GrpB/CoaE"/>
</dbReference>
<evidence type="ECO:0000313" key="1">
    <source>
        <dbReference type="EMBL" id="CUP82352.1"/>
    </source>
</evidence>
<proteinExistence type="predicted"/>
<dbReference type="AlphaFoldDB" id="A0A174RA74"/>
<accession>A0A174RA74</accession>
<protein>
    <submittedName>
        <fullName evidence="1">Glutamate-rich protein GrpB</fullName>
    </submittedName>
</protein>
<reference evidence="1 2" key="1">
    <citation type="submission" date="2015-09" db="EMBL/GenBank/DDBJ databases">
        <authorList>
            <consortium name="Pathogen Informatics"/>
        </authorList>
    </citation>
    <scope>NUCLEOTIDE SEQUENCE [LARGE SCALE GENOMIC DNA]</scope>
    <source>
        <strain evidence="1 2">2789STDY5834956</strain>
    </source>
</reference>
<dbReference type="Pfam" id="PF04229">
    <property type="entry name" value="GrpB"/>
    <property type="match status" value="1"/>
</dbReference>
<evidence type="ECO:0000313" key="2">
    <source>
        <dbReference type="Proteomes" id="UP000095563"/>
    </source>
</evidence>
<dbReference type="InterPro" id="IPR043519">
    <property type="entry name" value="NT_sf"/>
</dbReference>
<gene>
    <name evidence="1" type="ORF">ERS852568_00933</name>
</gene>
<dbReference type="RefSeq" id="WP_055206928.1">
    <property type="nucleotide sequence ID" value="NZ_CZBO01000001.1"/>
</dbReference>
<organism evidence="1 2">
    <name type="scientific">Clostridium baratii</name>
    <dbReference type="NCBI Taxonomy" id="1561"/>
    <lineage>
        <taxon>Bacteria</taxon>
        <taxon>Bacillati</taxon>
        <taxon>Bacillota</taxon>
        <taxon>Clostridia</taxon>
        <taxon>Eubacteriales</taxon>
        <taxon>Clostridiaceae</taxon>
        <taxon>Clostridium</taxon>
    </lineage>
</organism>
<dbReference type="EMBL" id="CZBO01000001">
    <property type="protein sequence ID" value="CUP82352.1"/>
    <property type="molecule type" value="Genomic_DNA"/>
</dbReference>
<dbReference type="PANTHER" id="PTHR34822">
    <property type="entry name" value="GRPB DOMAIN PROTEIN (AFU_ORTHOLOGUE AFUA_1G01530)"/>
    <property type="match status" value="1"/>
</dbReference>
<name>A0A174RA74_9CLOT</name>
<dbReference type="Proteomes" id="UP000095563">
    <property type="component" value="Unassembled WGS sequence"/>
</dbReference>